<dbReference type="Proteomes" id="UP000010556">
    <property type="component" value="Unassembled WGS sequence"/>
</dbReference>
<protein>
    <submittedName>
        <fullName evidence="2">Uncharacterized protein</fullName>
    </submittedName>
</protein>
<evidence type="ECO:0000313" key="2">
    <source>
        <dbReference type="EMBL" id="ELK37736.1"/>
    </source>
</evidence>
<name>L5MH70_MYODS</name>
<proteinExistence type="predicted"/>
<feature type="compositionally biased region" description="Basic and acidic residues" evidence="1">
    <location>
        <begin position="94"/>
        <end position="103"/>
    </location>
</feature>
<evidence type="ECO:0000256" key="1">
    <source>
        <dbReference type="SAM" id="MobiDB-lite"/>
    </source>
</evidence>
<accession>L5MH70</accession>
<gene>
    <name evidence="2" type="ORF">MDA_GLEAN10017269</name>
</gene>
<evidence type="ECO:0000313" key="3">
    <source>
        <dbReference type="Proteomes" id="UP000010556"/>
    </source>
</evidence>
<dbReference type="AlphaFoldDB" id="L5MH70"/>
<dbReference type="EMBL" id="KB100095">
    <property type="protein sequence ID" value="ELK37736.1"/>
    <property type="molecule type" value="Genomic_DNA"/>
</dbReference>
<reference evidence="3" key="1">
    <citation type="journal article" date="2013" name="Science">
        <title>Comparative analysis of bat genomes provides insight into the evolution of flight and immunity.</title>
        <authorList>
            <person name="Zhang G."/>
            <person name="Cowled C."/>
            <person name="Shi Z."/>
            <person name="Huang Z."/>
            <person name="Bishop-Lilly K.A."/>
            <person name="Fang X."/>
            <person name="Wynne J.W."/>
            <person name="Xiong Z."/>
            <person name="Baker M.L."/>
            <person name="Zhao W."/>
            <person name="Tachedjian M."/>
            <person name="Zhu Y."/>
            <person name="Zhou P."/>
            <person name="Jiang X."/>
            <person name="Ng J."/>
            <person name="Yang L."/>
            <person name="Wu L."/>
            <person name="Xiao J."/>
            <person name="Feng Y."/>
            <person name="Chen Y."/>
            <person name="Sun X."/>
            <person name="Zhang Y."/>
            <person name="Marsh G.A."/>
            <person name="Crameri G."/>
            <person name="Broder C.C."/>
            <person name="Frey K.G."/>
            <person name="Wang L.F."/>
            <person name="Wang J."/>
        </authorList>
    </citation>
    <scope>NUCLEOTIDE SEQUENCE [LARGE SCALE GENOMIC DNA]</scope>
</reference>
<organism evidence="2 3">
    <name type="scientific">Myotis davidii</name>
    <name type="common">David's myotis</name>
    <dbReference type="NCBI Taxonomy" id="225400"/>
    <lineage>
        <taxon>Eukaryota</taxon>
        <taxon>Metazoa</taxon>
        <taxon>Chordata</taxon>
        <taxon>Craniata</taxon>
        <taxon>Vertebrata</taxon>
        <taxon>Euteleostomi</taxon>
        <taxon>Mammalia</taxon>
        <taxon>Eutheria</taxon>
        <taxon>Laurasiatheria</taxon>
        <taxon>Chiroptera</taxon>
        <taxon>Yangochiroptera</taxon>
        <taxon>Vespertilionidae</taxon>
        <taxon>Myotis</taxon>
    </lineage>
</organism>
<keyword evidence="3" id="KW-1185">Reference proteome</keyword>
<sequence length="119" mass="12586">MPWPAELTLITIRSLITGSVPCPGLRPPAEVSGLGRAPLAPCGYRLWPCPGLRPLAKSLGLGRGPPAPCDVPLCPCPGLRPLAESSCPGSGDPQRQRPHDRGLHFRPRQGTPGSRDCQL</sequence>
<feature type="region of interest" description="Disordered" evidence="1">
    <location>
        <begin position="84"/>
        <end position="119"/>
    </location>
</feature>